<proteinExistence type="predicted"/>
<comment type="caution">
    <text evidence="1">The sequence shown here is derived from an EMBL/GenBank/DDBJ whole genome shotgun (WGS) entry which is preliminary data.</text>
</comment>
<reference evidence="1" key="1">
    <citation type="submission" date="2023-07" db="EMBL/GenBank/DDBJ databases">
        <title>draft genome sequence of fig (Ficus carica).</title>
        <authorList>
            <person name="Takahashi T."/>
            <person name="Nishimura K."/>
        </authorList>
    </citation>
    <scope>NUCLEOTIDE SEQUENCE</scope>
</reference>
<accession>A0AA88EJL2</accession>
<evidence type="ECO:0000313" key="1">
    <source>
        <dbReference type="EMBL" id="GMN70409.1"/>
    </source>
</evidence>
<feature type="non-terminal residue" evidence="1">
    <location>
        <position position="1"/>
    </location>
</feature>
<dbReference type="EMBL" id="BTGU01001138">
    <property type="protein sequence ID" value="GMN70409.1"/>
    <property type="molecule type" value="Genomic_DNA"/>
</dbReference>
<sequence length="49" mass="5103">TGKGRIRFPGGSTRFSPPKNDGSVLFRAAAGGRSQPLVAARPFSLSLCL</sequence>
<keyword evidence="2" id="KW-1185">Reference proteome</keyword>
<organism evidence="1 2">
    <name type="scientific">Ficus carica</name>
    <name type="common">Common fig</name>
    <dbReference type="NCBI Taxonomy" id="3494"/>
    <lineage>
        <taxon>Eukaryota</taxon>
        <taxon>Viridiplantae</taxon>
        <taxon>Streptophyta</taxon>
        <taxon>Embryophyta</taxon>
        <taxon>Tracheophyta</taxon>
        <taxon>Spermatophyta</taxon>
        <taxon>Magnoliopsida</taxon>
        <taxon>eudicotyledons</taxon>
        <taxon>Gunneridae</taxon>
        <taxon>Pentapetalae</taxon>
        <taxon>rosids</taxon>
        <taxon>fabids</taxon>
        <taxon>Rosales</taxon>
        <taxon>Moraceae</taxon>
        <taxon>Ficeae</taxon>
        <taxon>Ficus</taxon>
    </lineage>
</organism>
<name>A0AA88EJL2_FICCA</name>
<protein>
    <submittedName>
        <fullName evidence="1">Uncharacterized protein</fullName>
    </submittedName>
</protein>
<dbReference type="Proteomes" id="UP001187192">
    <property type="component" value="Unassembled WGS sequence"/>
</dbReference>
<evidence type="ECO:0000313" key="2">
    <source>
        <dbReference type="Proteomes" id="UP001187192"/>
    </source>
</evidence>
<dbReference type="AlphaFoldDB" id="A0AA88EJL2"/>
<gene>
    <name evidence="1" type="ORF">TIFTF001_039456</name>
</gene>